<feature type="domain" description="Ion transport" evidence="8">
    <location>
        <begin position="1020"/>
        <end position="1260"/>
    </location>
</feature>
<keyword evidence="4 7" id="KW-0472">Membrane</keyword>
<dbReference type="InterPro" id="IPR005821">
    <property type="entry name" value="Ion_trans_dom"/>
</dbReference>
<dbReference type="SMART" id="SM00248">
    <property type="entry name" value="ANK"/>
    <property type="match status" value="8"/>
</dbReference>
<sequence>MSLKASELNERAEKSEDESEANLTGEEASDSSVQSDREADDSEDDEDKEIEDYWKDDSDLIEQTDNQATSEQQPAELVLGADAEQPALPLSQRLLRLARSFEFETANRLLTELAGSGTSTLTLERDQRTRRTLIHYAAMHSKGQETLQLLINLVGIDSLTESDKAKMTPLHFASRYHSSKSLAPLLSQVKRKVLEQKDANGDTCAHWAARNRRSKDALLAYLEAIGQQCLGWLNARRRTVLSEAMATCDAATAERLLAQAGSELLALKDEEGNSWAHYAADNRDEAVIFAAIEAAGPECLGWQNYRKQSVLHRILESCSVEVGKKLVALAGSETLSLRNEIGSTCLHMIDNNKEEILSAALDTIGPECLTWQNAKKQSVLYHAVLTCSTELCKKLVQEADSDCLSLRDEDGNTCLHEAVRSDSKIEIVLKAAQTVGWWCLGWQNNKKQTVLYLAVSSCSASAASHLLKMAPAEILRVDGDGNTLLHSLFQSEKHRHSDNEIQEFLSMMNTLVKSGVRLVCENNVGQNCLHSTTMLERCLALIMMKAATFDTYKKMFKQLLNNSSGLHAIHAFAGRYRLREIVKPLAKLSELQVPDLLRLTVTMDANKGATCLHFACEAGNKANIRYLLRQGLLLQNVTHSGMSCIDYAYEKGKLDEVLEVAEDCQKGLTMTDLWRLVDPAQRALKLPDRSNSRQLIASIAHESLRVEGPRGDSHSVCDDKPSKRRGSAVSLSEKPPETAVAVAKKDVSRTDWDVLLRAIELDSSRILRSAFSLNLVTSDTERCLPMYLAQKLNSDTYDSNRYFDKSEEFLNQKLFSVVSELLVIDVAAFFDKMNILPDLILTRQFELIPACISLLVYLKPKIAQRQGRLEQLKELQGKIICIVVNALDDLYMSASEEERNLLIDYIRGDLRDNNGENPGPMFPCRCADNADRSSFEYITLFDMVEESDCSELIETDCMHNVARKAWHPRPQYTEASGKKKRFTDPFTPKVKFYIHHVAFVIFLAYAAWYILDFKMTFYTVIPDILLSLYAASYTVQEFADFWRRRALKNFYVNKRIIRCPSYFQDAINLFDCFAILFLWIGLFWKWIIFYVVEDSNTTYACQMMLTISFTLWGFRSVAFLSYHERTGPVISMLSSLLILDLLPFLAIVMIIFYVFGVLFFNLLFPVIFSPASEMNGSGYAWKVILQVFTLPFNLLFTTFDTTSLEPSSATVNQTIGKVAHPQGLAWFKNLLLFVFLFLVNIVMVNLLIALFSLRVSRMDSRALGIWRRTYFEMLREYQTLGPLPPPVSFISEIVLPIMRFVRGARVQPTDKSEWWLNESDYPDEYVSFLRFQATRFRRCRPQLSREVTRNRSDFDGLKAHTGNLMDTLQEQLDSRLGAMADRQEETSQRLTGRLDKVEESLAQGVQVREQQQQVPATSDRLSQNLVPEAVIDDKLRALEARLTAELRAATSTVEPGPDAGPDDSRYRKTTSRLRQQRRKIKELDSKLDSIIELLKRN</sequence>
<evidence type="ECO:0000256" key="2">
    <source>
        <dbReference type="ARBA" id="ARBA00022692"/>
    </source>
</evidence>
<dbReference type="PROSITE" id="PS50297">
    <property type="entry name" value="ANK_REP_REGION"/>
    <property type="match status" value="1"/>
</dbReference>
<feature type="repeat" description="ANK" evidence="5">
    <location>
        <begin position="607"/>
        <end position="639"/>
    </location>
</feature>
<reference evidence="10 11" key="1">
    <citation type="submission" date="2016-11" db="UniProtKB">
        <authorList>
            <consortium name="WormBaseParasite"/>
        </authorList>
    </citation>
    <scope>IDENTIFICATION</scope>
</reference>
<feature type="transmembrane region" description="Helical" evidence="7">
    <location>
        <begin position="1142"/>
        <end position="1167"/>
    </location>
</feature>
<keyword evidence="2 7" id="KW-0812">Transmembrane</keyword>
<evidence type="ECO:0000313" key="10">
    <source>
        <dbReference type="WBParaSite" id="maker-uti_cns_0000243-snap-gene-2.11-mRNA-1"/>
    </source>
</evidence>
<dbReference type="GO" id="GO:0030001">
    <property type="term" value="P:metal ion transport"/>
    <property type="evidence" value="ECO:0007669"/>
    <property type="project" value="TreeGrafter"/>
</dbReference>
<feature type="region of interest" description="Disordered" evidence="6">
    <location>
        <begin position="1448"/>
        <end position="1478"/>
    </location>
</feature>
<organism evidence="9 11">
    <name type="scientific">Macrostomum lignano</name>
    <dbReference type="NCBI Taxonomy" id="282301"/>
    <lineage>
        <taxon>Eukaryota</taxon>
        <taxon>Metazoa</taxon>
        <taxon>Spiralia</taxon>
        <taxon>Lophotrochozoa</taxon>
        <taxon>Platyhelminthes</taxon>
        <taxon>Rhabditophora</taxon>
        <taxon>Macrostomorpha</taxon>
        <taxon>Macrostomida</taxon>
        <taxon>Macrostomidae</taxon>
        <taxon>Macrostomum</taxon>
    </lineage>
</organism>
<dbReference type="PROSITE" id="PS50088">
    <property type="entry name" value="ANK_REPEAT"/>
    <property type="match status" value="1"/>
</dbReference>
<dbReference type="Proteomes" id="UP000095280">
    <property type="component" value="Unplaced"/>
</dbReference>
<evidence type="ECO:0000256" key="7">
    <source>
        <dbReference type="SAM" id="Phobius"/>
    </source>
</evidence>
<dbReference type="WBParaSite" id="maker-uti_cns_0008044-snap-gene-0.21-mRNA-1">
    <property type="protein sequence ID" value="maker-uti_cns_0008044-snap-gene-0.21-mRNA-1"/>
    <property type="gene ID" value="maker-uti_cns_0008044-snap-gene-0.21"/>
</dbReference>
<keyword evidence="5" id="KW-0040">ANK repeat</keyword>
<protein>
    <submittedName>
        <fullName evidence="10 11">ANK_REP_REGION domain-containing protein</fullName>
    </submittedName>
</protein>
<evidence type="ECO:0000259" key="8">
    <source>
        <dbReference type="Pfam" id="PF00520"/>
    </source>
</evidence>
<evidence type="ECO:0000313" key="9">
    <source>
        <dbReference type="Proteomes" id="UP000095280"/>
    </source>
</evidence>
<dbReference type="GO" id="GO:0005261">
    <property type="term" value="F:monoatomic cation channel activity"/>
    <property type="evidence" value="ECO:0007669"/>
    <property type="project" value="TreeGrafter"/>
</dbReference>
<dbReference type="WBParaSite" id="maker-uti_cns_0000243-snap-gene-2.11-mRNA-1">
    <property type="protein sequence ID" value="maker-uti_cns_0000243-snap-gene-2.11-mRNA-1"/>
    <property type="gene ID" value="maker-uti_cns_0000243-snap-gene-2.11"/>
</dbReference>
<dbReference type="Gene3D" id="1.25.40.20">
    <property type="entry name" value="Ankyrin repeat-containing domain"/>
    <property type="match status" value="4"/>
</dbReference>
<feature type="transmembrane region" description="Helical" evidence="7">
    <location>
        <begin position="1073"/>
        <end position="1092"/>
    </location>
</feature>
<evidence type="ECO:0000256" key="1">
    <source>
        <dbReference type="ARBA" id="ARBA00004141"/>
    </source>
</evidence>
<evidence type="ECO:0000256" key="6">
    <source>
        <dbReference type="SAM" id="MobiDB-lite"/>
    </source>
</evidence>
<dbReference type="InterPro" id="IPR036770">
    <property type="entry name" value="Ankyrin_rpt-contain_sf"/>
</dbReference>
<accession>A0A1I8HUA9</accession>
<feature type="compositionally biased region" description="Basic and acidic residues" evidence="6">
    <location>
        <begin position="707"/>
        <end position="721"/>
    </location>
</feature>
<feature type="transmembrane region" description="Helical" evidence="7">
    <location>
        <begin position="1179"/>
        <end position="1199"/>
    </location>
</feature>
<keyword evidence="9" id="KW-1185">Reference proteome</keyword>
<dbReference type="SUPFAM" id="SSF48403">
    <property type="entry name" value="Ankyrin repeat"/>
    <property type="match status" value="2"/>
</dbReference>
<feature type="region of interest" description="Disordered" evidence="6">
    <location>
        <begin position="1"/>
        <end position="57"/>
    </location>
</feature>
<proteinExistence type="predicted"/>
<feature type="region of interest" description="Disordered" evidence="6">
    <location>
        <begin position="707"/>
        <end position="736"/>
    </location>
</feature>
<dbReference type="PANTHER" id="PTHR13800">
    <property type="entry name" value="TRANSIENT RECEPTOR POTENTIAL CATION CHANNEL, SUBFAMILY M, MEMBER 6"/>
    <property type="match status" value="1"/>
</dbReference>
<evidence type="ECO:0000313" key="11">
    <source>
        <dbReference type="WBParaSite" id="maker-uti_cns_0008044-snap-gene-0.21-mRNA-1"/>
    </source>
</evidence>
<feature type="transmembrane region" description="Helical" evidence="7">
    <location>
        <begin position="992"/>
        <end position="1010"/>
    </location>
</feature>
<evidence type="ECO:0000256" key="4">
    <source>
        <dbReference type="ARBA" id="ARBA00023136"/>
    </source>
</evidence>
<name>A0A1I8HUA9_9PLAT</name>
<comment type="subcellular location">
    <subcellularLocation>
        <location evidence="1">Membrane</location>
        <topology evidence="1">Multi-pass membrane protein</topology>
    </subcellularLocation>
</comment>
<dbReference type="PANTHER" id="PTHR13800:SF41">
    <property type="entry name" value="PROTEIN CED-11"/>
    <property type="match status" value="1"/>
</dbReference>
<dbReference type="InterPro" id="IPR050927">
    <property type="entry name" value="TRPM"/>
</dbReference>
<feature type="compositionally biased region" description="Acidic residues" evidence="6">
    <location>
        <begin position="38"/>
        <end position="50"/>
    </location>
</feature>
<dbReference type="InterPro" id="IPR002110">
    <property type="entry name" value="Ankyrin_rpt"/>
</dbReference>
<dbReference type="GO" id="GO:0005886">
    <property type="term" value="C:plasma membrane"/>
    <property type="evidence" value="ECO:0007669"/>
    <property type="project" value="TreeGrafter"/>
</dbReference>
<evidence type="ECO:0000256" key="3">
    <source>
        <dbReference type="ARBA" id="ARBA00022989"/>
    </source>
</evidence>
<feature type="transmembrane region" description="Helical" evidence="7">
    <location>
        <begin position="1230"/>
        <end position="1253"/>
    </location>
</feature>
<evidence type="ECO:0000256" key="5">
    <source>
        <dbReference type="PROSITE-ProRule" id="PRU00023"/>
    </source>
</evidence>
<dbReference type="Pfam" id="PF00520">
    <property type="entry name" value="Ion_trans"/>
    <property type="match status" value="1"/>
</dbReference>
<feature type="compositionally biased region" description="Basic residues" evidence="6">
    <location>
        <begin position="1467"/>
        <end position="1478"/>
    </location>
</feature>
<keyword evidence="3 7" id="KW-1133">Transmembrane helix</keyword>